<evidence type="ECO:0000313" key="3">
    <source>
        <dbReference type="EMBL" id="SHG61805.1"/>
    </source>
</evidence>
<dbReference type="OrthoDB" id="9805504at2"/>
<dbReference type="AlphaFoldDB" id="A0A1M5LA54"/>
<dbReference type="Pfam" id="PF00565">
    <property type="entry name" value="SNase"/>
    <property type="match status" value="1"/>
</dbReference>
<dbReference type="SUPFAM" id="SSF50199">
    <property type="entry name" value="Staphylococcal nuclease"/>
    <property type="match status" value="1"/>
</dbReference>
<keyword evidence="3" id="KW-0540">Nuclease</keyword>
<feature type="signal peptide" evidence="1">
    <location>
        <begin position="1"/>
        <end position="18"/>
    </location>
</feature>
<keyword evidence="1" id="KW-0732">Signal</keyword>
<dbReference type="Proteomes" id="UP000189796">
    <property type="component" value="Chromosome I"/>
</dbReference>
<keyword evidence="3" id="KW-0255">Endonuclease</keyword>
<reference evidence="3" key="1">
    <citation type="submission" date="2016-11" db="EMBL/GenBank/DDBJ databases">
        <authorList>
            <person name="Jaros S."/>
            <person name="Januszkiewicz K."/>
            <person name="Wedrychowicz H."/>
        </authorList>
    </citation>
    <scope>NUCLEOTIDE SEQUENCE [LARGE SCALE GENOMIC DNA]</scope>
    <source>
        <strain evidence="3">GAS138</strain>
    </source>
</reference>
<evidence type="ECO:0000256" key="1">
    <source>
        <dbReference type="SAM" id="SignalP"/>
    </source>
</evidence>
<keyword evidence="3" id="KW-0378">Hydrolase</keyword>
<feature type="domain" description="TNase-like" evidence="2">
    <location>
        <begin position="23"/>
        <end position="143"/>
    </location>
</feature>
<protein>
    <submittedName>
        <fullName evidence="3">Endonuclease YncB, thermonuclease family</fullName>
    </submittedName>
</protein>
<dbReference type="SUPFAM" id="SSF57884">
    <property type="entry name" value="Ada DNA repair protein, N-terminal domain (N-Ada 10)"/>
    <property type="match status" value="1"/>
</dbReference>
<dbReference type="SMART" id="SM00318">
    <property type="entry name" value="SNc"/>
    <property type="match status" value="1"/>
</dbReference>
<dbReference type="InterPro" id="IPR035437">
    <property type="entry name" value="SNase_OB-fold_sf"/>
</dbReference>
<dbReference type="GO" id="GO:0004519">
    <property type="term" value="F:endonuclease activity"/>
    <property type="evidence" value="ECO:0007669"/>
    <property type="project" value="UniProtKB-KW"/>
</dbReference>
<sequence length="249" mass="27289">MRFLIAALAFLSAGSGWAADAIVRDGDTLQVAGVTYRLDGIDAPEFDQMCIDEHADLWACGVEARDQLAKLIGGREVHCKDLGTDKTFSRWHVGVCSAAGETDSLNKLLVRQGYALDVEPTANGRFNDDESNAKNKSLGLWRGCFVAPQAFRHRENTAPLLGASCRSDKDRELRAALFPDEPAMPPGCAIKAKFAVRARLTGKVGIYHMQGCRSYAPLTKPDRWFCSEEDAQAAGFRRAYNCRASTARK</sequence>
<dbReference type="InterPro" id="IPR035451">
    <property type="entry name" value="Ada-like_dom_sf"/>
</dbReference>
<accession>A0A1M5LA54</accession>
<gene>
    <name evidence="3" type="ORF">SAMN05443248_2154</name>
</gene>
<dbReference type="RefSeq" id="WP_079607197.1">
    <property type="nucleotide sequence ID" value="NZ_LT670817.1"/>
</dbReference>
<dbReference type="Gene3D" id="2.40.50.90">
    <property type="match status" value="1"/>
</dbReference>
<dbReference type="PROSITE" id="PS50830">
    <property type="entry name" value="TNASE_3"/>
    <property type="match status" value="1"/>
</dbReference>
<evidence type="ECO:0000259" key="2">
    <source>
        <dbReference type="PROSITE" id="PS50830"/>
    </source>
</evidence>
<dbReference type="InterPro" id="IPR016071">
    <property type="entry name" value="Staphylococal_nuclease_OB-fold"/>
</dbReference>
<dbReference type="EMBL" id="LT670817">
    <property type="protein sequence ID" value="SHG61805.1"/>
    <property type="molecule type" value="Genomic_DNA"/>
</dbReference>
<name>A0A1M5LA54_9BRAD</name>
<organism evidence="3">
    <name type="scientific">Bradyrhizobium erythrophlei</name>
    <dbReference type="NCBI Taxonomy" id="1437360"/>
    <lineage>
        <taxon>Bacteria</taxon>
        <taxon>Pseudomonadati</taxon>
        <taxon>Pseudomonadota</taxon>
        <taxon>Alphaproteobacteria</taxon>
        <taxon>Hyphomicrobiales</taxon>
        <taxon>Nitrobacteraceae</taxon>
        <taxon>Bradyrhizobium</taxon>
    </lineage>
</organism>
<proteinExistence type="predicted"/>
<feature type="chain" id="PRO_5012047771" evidence="1">
    <location>
        <begin position="19"/>
        <end position="249"/>
    </location>
</feature>
<dbReference type="Gene3D" id="3.40.10.10">
    <property type="entry name" value="DNA Methylphosphotriester Repair Domain"/>
    <property type="match status" value="1"/>
</dbReference>